<dbReference type="GO" id="GO:0046872">
    <property type="term" value="F:metal ion binding"/>
    <property type="evidence" value="ECO:0007669"/>
    <property type="project" value="UniProtKB-UniRule"/>
</dbReference>
<evidence type="ECO:0000256" key="1">
    <source>
        <dbReference type="RuleBase" id="RU366020"/>
    </source>
</evidence>
<dbReference type="InterPro" id="IPR001932">
    <property type="entry name" value="PPM-type_phosphatase-like_dom"/>
</dbReference>
<protein>
    <recommendedName>
        <fullName evidence="1">Protein phosphatase</fullName>
        <ecNumber evidence="1">3.1.3.16</ecNumber>
    </recommendedName>
</protein>
<keyword evidence="1" id="KW-0479">Metal-binding</keyword>
<proteinExistence type="inferred from homology"/>
<dbReference type="EMBL" id="CAMPGE010013790">
    <property type="protein sequence ID" value="CAI2372503.1"/>
    <property type="molecule type" value="Genomic_DNA"/>
</dbReference>
<dbReference type="Proteomes" id="UP001295684">
    <property type="component" value="Unassembled WGS sequence"/>
</dbReference>
<name>A0AAD1UMZ2_EUPCR</name>
<gene>
    <name evidence="4" type="ORF">ECRASSUSDP1_LOCUS13834</name>
</gene>
<comment type="catalytic activity">
    <reaction evidence="1">
        <text>O-phospho-L-seryl-[protein] + H2O = L-seryl-[protein] + phosphate</text>
        <dbReference type="Rhea" id="RHEA:20629"/>
        <dbReference type="Rhea" id="RHEA-COMP:9863"/>
        <dbReference type="Rhea" id="RHEA-COMP:11604"/>
        <dbReference type="ChEBI" id="CHEBI:15377"/>
        <dbReference type="ChEBI" id="CHEBI:29999"/>
        <dbReference type="ChEBI" id="CHEBI:43474"/>
        <dbReference type="ChEBI" id="CHEBI:83421"/>
        <dbReference type="EC" id="3.1.3.16"/>
    </reaction>
</comment>
<dbReference type="Gene3D" id="3.60.40.10">
    <property type="entry name" value="PPM-type phosphatase domain"/>
    <property type="match status" value="1"/>
</dbReference>
<comment type="catalytic activity">
    <reaction evidence="1">
        <text>O-phospho-L-threonyl-[protein] + H2O = L-threonyl-[protein] + phosphate</text>
        <dbReference type="Rhea" id="RHEA:47004"/>
        <dbReference type="Rhea" id="RHEA-COMP:11060"/>
        <dbReference type="Rhea" id="RHEA-COMP:11605"/>
        <dbReference type="ChEBI" id="CHEBI:15377"/>
        <dbReference type="ChEBI" id="CHEBI:30013"/>
        <dbReference type="ChEBI" id="CHEBI:43474"/>
        <dbReference type="ChEBI" id="CHEBI:61977"/>
        <dbReference type="EC" id="3.1.3.16"/>
    </reaction>
</comment>
<keyword evidence="1" id="KW-0904">Protein phosphatase</keyword>
<keyword evidence="1" id="KW-0460">Magnesium</keyword>
<evidence type="ECO:0000256" key="2">
    <source>
        <dbReference type="SAM" id="MobiDB-lite"/>
    </source>
</evidence>
<feature type="compositionally biased region" description="Polar residues" evidence="2">
    <location>
        <begin position="396"/>
        <end position="410"/>
    </location>
</feature>
<comment type="cofactor">
    <cofactor evidence="1">
        <name>Mg(2+)</name>
        <dbReference type="ChEBI" id="CHEBI:18420"/>
    </cofactor>
</comment>
<feature type="region of interest" description="Disordered" evidence="2">
    <location>
        <begin position="388"/>
        <end position="421"/>
    </location>
</feature>
<feature type="domain" description="PPM-type phosphatase" evidence="3">
    <location>
        <begin position="308"/>
        <end position="701"/>
    </location>
</feature>
<dbReference type="Gene3D" id="2.60.40.10">
    <property type="entry name" value="Immunoglobulins"/>
    <property type="match status" value="1"/>
</dbReference>
<dbReference type="CDD" id="cd02859">
    <property type="entry name" value="E_set_AMPKbeta_like_N"/>
    <property type="match status" value="1"/>
</dbReference>
<accession>A0AAD1UMZ2</accession>
<dbReference type="EC" id="3.1.3.16" evidence="1"/>
<evidence type="ECO:0000259" key="3">
    <source>
        <dbReference type="PROSITE" id="PS51746"/>
    </source>
</evidence>
<keyword evidence="1" id="KW-0464">Manganese</keyword>
<evidence type="ECO:0000313" key="4">
    <source>
        <dbReference type="EMBL" id="CAI2372503.1"/>
    </source>
</evidence>
<dbReference type="InterPro" id="IPR039123">
    <property type="entry name" value="PPTC7"/>
</dbReference>
<reference evidence="4" key="1">
    <citation type="submission" date="2023-07" db="EMBL/GenBank/DDBJ databases">
        <authorList>
            <consortium name="AG Swart"/>
            <person name="Singh M."/>
            <person name="Singh A."/>
            <person name="Seah K."/>
            <person name="Emmerich C."/>
        </authorList>
    </citation>
    <scope>NUCLEOTIDE SEQUENCE</scope>
    <source>
        <strain evidence="4">DP1</strain>
    </source>
</reference>
<keyword evidence="5" id="KW-1185">Reference proteome</keyword>
<comment type="caution">
    <text evidence="4">The sequence shown here is derived from an EMBL/GenBank/DDBJ whole genome shotgun (WGS) entry which is preliminary data.</text>
</comment>
<dbReference type="PROSITE" id="PS51746">
    <property type="entry name" value="PPM_2"/>
    <property type="match status" value="1"/>
</dbReference>
<dbReference type="InterPro" id="IPR036457">
    <property type="entry name" value="PPM-type-like_dom_sf"/>
</dbReference>
<evidence type="ECO:0000313" key="5">
    <source>
        <dbReference type="Proteomes" id="UP001295684"/>
    </source>
</evidence>
<dbReference type="PANTHER" id="PTHR12320">
    <property type="entry name" value="PROTEIN PHOSPHATASE 2C"/>
    <property type="match status" value="1"/>
</dbReference>
<comment type="cofactor">
    <cofactor evidence="1">
        <name>Mn(2+)</name>
        <dbReference type="ChEBI" id="CHEBI:29035"/>
    </cofactor>
</comment>
<dbReference type="PANTHER" id="PTHR12320:SF1">
    <property type="entry name" value="PROTEIN PHOSPHATASE PTC7 HOMOLOG"/>
    <property type="match status" value="1"/>
</dbReference>
<comment type="similarity">
    <text evidence="1">Belongs to the PP2C family.</text>
</comment>
<dbReference type="AlphaFoldDB" id="A0AAD1UMZ2"/>
<dbReference type="InterPro" id="IPR013783">
    <property type="entry name" value="Ig-like_fold"/>
</dbReference>
<dbReference type="GO" id="GO:0004722">
    <property type="term" value="F:protein serine/threonine phosphatase activity"/>
    <property type="evidence" value="ECO:0007669"/>
    <property type="project" value="UniProtKB-EC"/>
</dbReference>
<keyword evidence="1" id="KW-0378">Hydrolase</keyword>
<dbReference type="SMART" id="SM00332">
    <property type="entry name" value="PP2Cc"/>
    <property type="match status" value="1"/>
</dbReference>
<sequence length="706" mass="80622">MEKKTILGILREENNAKTKEYLSSKPSYATLLEKDIMIKRTAEELFRATKIIMKALNYKRLRRLRRESIFIADIYYEADPDIAKQIFLVGEFSTPQWGKQVLMQYSYFHRAFRAQIKIRQSSEFKFIVDGTFICCPKYPRLTIGGYTNNIFKKNPNPSGFNKSFHYEGVSLIMNDKRKWMIHSKTKTNKLSGLQLFNSFSRIRKDRSPRVDMAYKGRKKDFGIGIKHLHSSKAPKTPLQTIQKPLRSIISSEHNQSSRNLGSEYSDDDLFFLDDFFNNMPFTPDISGNIKDIGVYGISSPLSKENVKNYCIVGQGFRLSKNKKPCQDAFFTTKFGIGIADGVGGWTSYGIDPAQFSNSLMSQCKQIFKRKEFAGNVSQTKSTIYKSQAQHFEHQQSPEAADENTLSSQGKDLSKMESAFGTRTRPKIRRIRSSFHLDEKELKECPTQENQCERSPISEVAFVETPKKFRLDPQQIIKQAYRAVTSFGSSTACVGALDRKTLKIANIGDSTMMVVRYNLEIKASKIMLRTGEQQHNFNAPYQLANIPHGLTPTSYAFEDHKRKFWKDKVSDAVLYQTTVREGDIIIGGTDGLFDNLYPHEVQNIIDVFMNDCFTNSSEDSLPSVNTQGFTPVFSKTQLEIFTKRNAKLLAHDLVKEAKRKSKNKACFTPFADRFNQAKVRMDKLLEWKGGKPDDICAVVGFVKNSQP</sequence>
<organism evidence="4 5">
    <name type="scientific">Euplotes crassus</name>
    <dbReference type="NCBI Taxonomy" id="5936"/>
    <lineage>
        <taxon>Eukaryota</taxon>
        <taxon>Sar</taxon>
        <taxon>Alveolata</taxon>
        <taxon>Ciliophora</taxon>
        <taxon>Intramacronucleata</taxon>
        <taxon>Spirotrichea</taxon>
        <taxon>Hypotrichia</taxon>
        <taxon>Euplotida</taxon>
        <taxon>Euplotidae</taxon>
        <taxon>Moneuplotes</taxon>
    </lineage>
</organism>
<dbReference type="SUPFAM" id="SSF81606">
    <property type="entry name" value="PP2C-like"/>
    <property type="match status" value="1"/>
</dbReference>